<reference evidence="2 3" key="1">
    <citation type="journal article" date="2023" name="Antonie Van Leeuwenhoek">
        <title>Flavobacterium potami sp. nov., a multi-metal resistance genes harbouring bacterium isolated from shallow river silt.</title>
        <authorList>
            <person name="Li S."/>
            <person name="Mao S."/>
            <person name="Mu W."/>
            <person name="Guo B."/>
            <person name="Li C."/>
            <person name="Zhu Q."/>
            <person name="Hou X."/>
            <person name="Zhao Y."/>
            <person name="Wei S."/>
            <person name="Liu H."/>
            <person name="Liu A."/>
        </authorList>
    </citation>
    <scope>NUCLEOTIDE SEQUENCE [LARGE SCALE GENOMIC DNA]</scope>
    <source>
        <strain evidence="2 3">17A</strain>
    </source>
</reference>
<keyword evidence="1" id="KW-0812">Transmembrane</keyword>
<evidence type="ECO:0000256" key="1">
    <source>
        <dbReference type="SAM" id="Phobius"/>
    </source>
</evidence>
<keyword evidence="3" id="KW-1185">Reference proteome</keyword>
<evidence type="ECO:0000313" key="3">
    <source>
        <dbReference type="Proteomes" id="UP001139366"/>
    </source>
</evidence>
<protein>
    <submittedName>
        <fullName evidence="2">Uncharacterized protein</fullName>
    </submittedName>
</protein>
<keyword evidence="1" id="KW-0472">Membrane</keyword>
<name>A0A9X1HG25_9FLAO</name>
<gene>
    <name evidence="2" type="ORF">K6T82_24155</name>
</gene>
<sequence>AATVMPGEIIIKQPMRKPILIEEEDITQISVKKNEGYSLRWLIRLFYVIAIPLDFILGIPRNLQYIKYIEASFSNYVDFSLLLGHLAVVTIILVLF</sequence>
<keyword evidence="1" id="KW-1133">Transmembrane helix</keyword>
<feature type="non-terminal residue" evidence="2">
    <location>
        <position position="1"/>
    </location>
</feature>
<comment type="caution">
    <text evidence="2">The sequence shown here is derived from an EMBL/GenBank/DDBJ whole genome shotgun (WGS) entry which is preliminary data.</text>
</comment>
<feature type="non-terminal residue" evidence="2">
    <location>
        <position position="96"/>
    </location>
</feature>
<organism evidence="2 3">
    <name type="scientific">Flavobacterium potami</name>
    <dbReference type="NCBI Taxonomy" id="2872310"/>
    <lineage>
        <taxon>Bacteria</taxon>
        <taxon>Pseudomonadati</taxon>
        <taxon>Bacteroidota</taxon>
        <taxon>Flavobacteriia</taxon>
        <taxon>Flavobacteriales</taxon>
        <taxon>Flavobacteriaceae</taxon>
        <taxon>Flavobacterium</taxon>
    </lineage>
</organism>
<accession>A0A9X1HG25</accession>
<feature type="transmembrane region" description="Helical" evidence="1">
    <location>
        <begin position="41"/>
        <end position="59"/>
    </location>
</feature>
<dbReference type="Proteomes" id="UP001139366">
    <property type="component" value="Unassembled WGS sequence"/>
</dbReference>
<dbReference type="AlphaFoldDB" id="A0A9X1HG25"/>
<evidence type="ECO:0000313" key="2">
    <source>
        <dbReference type="EMBL" id="MBZ4037860.1"/>
    </source>
</evidence>
<proteinExistence type="predicted"/>
<feature type="transmembrane region" description="Helical" evidence="1">
    <location>
        <begin position="79"/>
        <end position="95"/>
    </location>
</feature>
<dbReference type="EMBL" id="JAINUY010000045">
    <property type="protein sequence ID" value="MBZ4037860.1"/>
    <property type="molecule type" value="Genomic_DNA"/>
</dbReference>